<keyword evidence="2" id="KW-0479">Metal-binding</keyword>
<organism evidence="10">
    <name type="scientific">Petromyces alliaceus</name>
    <name type="common">Aspergillus alliaceus</name>
    <dbReference type="NCBI Taxonomy" id="209559"/>
    <lineage>
        <taxon>Eukaryota</taxon>
        <taxon>Fungi</taxon>
        <taxon>Dikarya</taxon>
        <taxon>Ascomycota</taxon>
        <taxon>Pezizomycotina</taxon>
        <taxon>Eurotiomycetes</taxon>
        <taxon>Eurotiomycetidae</taxon>
        <taxon>Eurotiales</taxon>
        <taxon>Aspergillaceae</taxon>
        <taxon>Aspergillus</taxon>
        <taxon>Aspergillus subgen. Circumdati</taxon>
    </lineage>
</organism>
<evidence type="ECO:0000256" key="6">
    <source>
        <dbReference type="ARBA" id="ARBA00023163"/>
    </source>
</evidence>
<dbReference type="InterPro" id="IPR051615">
    <property type="entry name" value="Transcr_Regulatory_Elem"/>
</dbReference>
<evidence type="ECO:0000313" key="10">
    <source>
        <dbReference type="EMBL" id="KAE8391238.1"/>
    </source>
</evidence>
<dbReference type="AlphaFoldDB" id="A0A5N7CBU3"/>
<dbReference type="GO" id="GO:0005634">
    <property type="term" value="C:nucleus"/>
    <property type="evidence" value="ECO:0007669"/>
    <property type="project" value="UniProtKB-SubCell"/>
</dbReference>
<feature type="compositionally biased region" description="Polar residues" evidence="8">
    <location>
        <begin position="195"/>
        <end position="213"/>
    </location>
</feature>
<dbReference type="PANTHER" id="PTHR31313:SF77">
    <property type="entry name" value="ZN(II)2CYS6 TRANSCRIPTION FACTOR (EUROFUNG)"/>
    <property type="match status" value="1"/>
</dbReference>
<dbReference type="InterPro" id="IPR036864">
    <property type="entry name" value="Zn2-C6_fun-type_DNA-bd_sf"/>
</dbReference>
<keyword evidence="5" id="KW-0238">DNA-binding</keyword>
<keyword evidence="3" id="KW-0862">Zinc</keyword>
<dbReference type="Proteomes" id="UP000326877">
    <property type="component" value="Unassembled WGS sequence"/>
</dbReference>
<feature type="compositionally biased region" description="Polar residues" evidence="8">
    <location>
        <begin position="166"/>
        <end position="181"/>
    </location>
</feature>
<dbReference type="Pfam" id="PF00172">
    <property type="entry name" value="Zn_clus"/>
    <property type="match status" value="1"/>
</dbReference>
<evidence type="ECO:0000256" key="5">
    <source>
        <dbReference type="ARBA" id="ARBA00023125"/>
    </source>
</evidence>
<protein>
    <submittedName>
        <fullName evidence="10">Fungal-specific transcription factor domain-containing protein</fullName>
    </submittedName>
</protein>
<dbReference type="Gene3D" id="4.10.240.10">
    <property type="entry name" value="Zn(2)-C6 fungal-type DNA-binding domain"/>
    <property type="match status" value="1"/>
</dbReference>
<feature type="compositionally biased region" description="Basic and acidic residues" evidence="8">
    <location>
        <begin position="113"/>
        <end position="135"/>
    </location>
</feature>
<evidence type="ECO:0000256" key="1">
    <source>
        <dbReference type="ARBA" id="ARBA00004123"/>
    </source>
</evidence>
<dbReference type="InterPro" id="IPR007219">
    <property type="entry name" value="XnlR_reg_dom"/>
</dbReference>
<dbReference type="CDD" id="cd00067">
    <property type="entry name" value="GAL4"/>
    <property type="match status" value="1"/>
</dbReference>
<gene>
    <name evidence="10" type="ORF">BDV23DRAFT_193299</name>
</gene>
<feature type="region of interest" description="Disordered" evidence="8">
    <location>
        <begin position="195"/>
        <end position="239"/>
    </location>
</feature>
<feature type="region of interest" description="Disordered" evidence="8">
    <location>
        <begin position="113"/>
        <end position="137"/>
    </location>
</feature>
<dbReference type="SMART" id="SM00066">
    <property type="entry name" value="GAL4"/>
    <property type="match status" value="1"/>
</dbReference>
<dbReference type="PANTHER" id="PTHR31313">
    <property type="entry name" value="TY1 ENHANCER ACTIVATOR"/>
    <property type="match status" value="1"/>
</dbReference>
<feature type="region of interest" description="Disordered" evidence="8">
    <location>
        <begin position="162"/>
        <end position="182"/>
    </location>
</feature>
<keyword evidence="4" id="KW-0805">Transcription regulation</keyword>
<dbReference type="SUPFAM" id="SSF57701">
    <property type="entry name" value="Zn2/Cys6 DNA-binding domain"/>
    <property type="match status" value="1"/>
</dbReference>
<dbReference type="CDD" id="cd12148">
    <property type="entry name" value="fungal_TF_MHR"/>
    <property type="match status" value="1"/>
</dbReference>
<evidence type="ECO:0000256" key="2">
    <source>
        <dbReference type="ARBA" id="ARBA00022723"/>
    </source>
</evidence>
<evidence type="ECO:0000256" key="4">
    <source>
        <dbReference type="ARBA" id="ARBA00023015"/>
    </source>
</evidence>
<dbReference type="PROSITE" id="PS00463">
    <property type="entry name" value="ZN2_CY6_FUNGAL_1"/>
    <property type="match status" value="1"/>
</dbReference>
<dbReference type="Pfam" id="PF04082">
    <property type="entry name" value="Fungal_trans"/>
    <property type="match status" value="1"/>
</dbReference>
<keyword evidence="6" id="KW-0804">Transcription</keyword>
<sequence length="842" mass="94829">MAPTKQPSKRKNVTTACLFCRESKVKCDGARPNCSNCEIKGKSCYYQLGIDKRKLSLRLAVDLLVKRVGQLYQFINDQGFRPPPMSEEDDSALRELLRTRGLENMQSALHEAENNQKDIQESRIHHDPSPDREGELSFVDDFNPELVDPSLFILSLPEVIKDTSPDPHNTQSASSQPTTSGEPFIQACREENFVETNTGTSKETHFATSTSPSEGDRPHSGSDVRSNVVQPRPSASRLPLSVQQLLTNDSVSLQGTSRDNTISNSEGVEELVTQLSDRMGSLQIGSDGHVRYYGPTSHFNLLRMPTPDNLTIHRTIRQDGPDILDRLGVGKDIPAGFEEHLINLYFTWHNPLSQVVDREMYESARQKWHTKMEDTPYYSESLTNAMCCLGAAFEPRYHPNFITYPRSVSDFFADRAKALLEIELDSPTVATVQAMTVLSAHDVGCKRNARGWLYSGMAMRLAFDLGLHIDMAPHVTERLINEAEAELRRTVFWGTFTVDHLWGFSLGRPVRINMEDVTVDKPGRNQTNDSDRKWAPYGLPCPPPSSLAASVPDPVDILSQHRIQLCEIMTPLGHVLYGCSRVSKRALQGLNENTTGRLLKWKANLPQSLQVDLENPDTPALPHILLLHMQYHQAIIHAHRPWISKRYIQPQPPQGPGHVHARTMCIESAIAISQLLHLYETQYSFRRMNVQAVSITCSAALMLIFATIASLQPEGDQEISAYLSVCFRALEDFGISWESAKRAQNFLISLQRRWESRIRSYNSAKRAVSQSQSRSQSCFPTPKRARVSSESDLRSRESAVFVGGEDTQEFDPRRSEFPIDSDMIEELDWLCTESLQNMSTSC</sequence>
<feature type="domain" description="Zn(2)-C6 fungal-type" evidence="9">
    <location>
        <begin position="16"/>
        <end position="46"/>
    </location>
</feature>
<dbReference type="SMART" id="SM00906">
    <property type="entry name" value="Fungal_trans"/>
    <property type="match status" value="1"/>
</dbReference>
<dbReference type="GO" id="GO:0008270">
    <property type="term" value="F:zinc ion binding"/>
    <property type="evidence" value="ECO:0007669"/>
    <property type="project" value="InterPro"/>
</dbReference>
<dbReference type="GO" id="GO:0003677">
    <property type="term" value="F:DNA binding"/>
    <property type="evidence" value="ECO:0007669"/>
    <property type="project" value="UniProtKB-KW"/>
</dbReference>
<proteinExistence type="predicted"/>
<evidence type="ECO:0000259" key="9">
    <source>
        <dbReference type="PROSITE" id="PS50048"/>
    </source>
</evidence>
<dbReference type="GO" id="GO:0000981">
    <property type="term" value="F:DNA-binding transcription factor activity, RNA polymerase II-specific"/>
    <property type="evidence" value="ECO:0007669"/>
    <property type="project" value="InterPro"/>
</dbReference>
<dbReference type="GO" id="GO:0006351">
    <property type="term" value="P:DNA-templated transcription"/>
    <property type="evidence" value="ECO:0007669"/>
    <property type="project" value="InterPro"/>
</dbReference>
<dbReference type="EMBL" id="ML735247">
    <property type="protein sequence ID" value="KAE8391238.1"/>
    <property type="molecule type" value="Genomic_DNA"/>
</dbReference>
<dbReference type="OrthoDB" id="2154091at2759"/>
<evidence type="ECO:0000256" key="8">
    <source>
        <dbReference type="SAM" id="MobiDB-lite"/>
    </source>
</evidence>
<name>A0A5N7CBU3_PETAA</name>
<keyword evidence="7" id="KW-0539">Nucleus</keyword>
<reference evidence="10" key="1">
    <citation type="submission" date="2019-04" db="EMBL/GenBank/DDBJ databases">
        <title>Friends and foes A comparative genomics studyof 23 Aspergillus species from section Flavi.</title>
        <authorList>
            <consortium name="DOE Joint Genome Institute"/>
            <person name="Kjaerbolling I."/>
            <person name="Vesth T."/>
            <person name="Frisvad J.C."/>
            <person name="Nybo J.L."/>
            <person name="Theobald S."/>
            <person name="Kildgaard S."/>
            <person name="Isbrandt T."/>
            <person name="Kuo A."/>
            <person name="Sato A."/>
            <person name="Lyhne E.K."/>
            <person name="Kogle M.E."/>
            <person name="Wiebenga A."/>
            <person name="Kun R.S."/>
            <person name="Lubbers R.J."/>
            <person name="Makela M.R."/>
            <person name="Barry K."/>
            <person name="Chovatia M."/>
            <person name="Clum A."/>
            <person name="Daum C."/>
            <person name="Haridas S."/>
            <person name="He G."/>
            <person name="LaButti K."/>
            <person name="Lipzen A."/>
            <person name="Mondo S."/>
            <person name="Riley R."/>
            <person name="Salamov A."/>
            <person name="Simmons B.A."/>
            <person name="Magnuson J.K."/>
            <person name="Henrissat B."/>
            <person name="Mortensen U.H."/>
            <person name="Larsen T.O."/>
            <person name="Devries R.P."/>
            <person name="Grigoriev I.V."/>
            <person name="Machida M."/>
            <person name="Baker S.E."/>
            <person name="Andersen M.R."/>
        </authorList>
    </citation>
    <scope>NUCLEOTIDE SEQUENCE [LARGE SCALE GENOMIC DNA]</scope>
    <source>
        <strain evidence="10">IBT 14317</strain>
    </source>
</reference>
<evidence type="ECO:0000256" key="3">
    <source>
        <dbReference type="ARBA" id="ARBA00022833"/>
    </source>
</evidence>
<evidence type="ECO:0000256" key="7">
    <source>
        <dbReference type="ARBA" id="ARBA00023242"/>
    </source>
</evidence>
<dbReference type="PROSITE" id="PS50048">
    <property type="entry name" value="ZN2_CY6_FUNGAL_2"/>
    <property type="match status" value="1"/>
</dbReference>
<comment type="subcellular location">
    <subcellularLocation>
        <location evidence="1">Nucleus</location>
    </subcellularLocation>
</comment>
<accession>A0A5N7CBU3</accession>
<dbReference type="GO" id="GO:0009893">
    <property type="term" value="P:positive regulation of metabolic process"/>
    <property type="evidence" value="ECO:0007669"/>
    <property type="project" value="UniProtKB-ARBA"/>
</dbReference>
<dbReference type="InterPro" id="IPR001138">
    <property type="entry name" value="Zn2Cys6_DnaBD"/>
</dbReference>